<evidence type="ECO:0000256" key="3">
    <source>
        <dbReference type="ARBA" id="ARBA00023015"/>
    </source>
</evidence>
<evidence type="ECO:0000256" key="6">
    <source>
        <dbReference type="PROSITE-ProRule" id="PRU00169"/>
    </source>
</evidence>
<dbReference type="Gene3D" id="6.10.250.690">
    <property type="match status" value="1"/>
</dbReference>
<dbReference type="Pfam" id="PF00486">
    <property type="entry name" value="Trans_reg_C"/>
    <property type="match status" value="1"/>
</dbReference>
<comment type="caution">
    <text evidence="10">The sequence shown here is derived from an EMBL/GenBank/DDBJ whole genome shotgun (WGS) entry which is preliminary data.</text>
</comment>
<feature type="domain" description="OmpR/PhoB-type" evidence="9">
    <location>
        <begin position="124"/>
        <end position="222"/>
    </location>
</feature>
<evidence type="ECO:0000259" key="8">
    <source>
        <dbReference type="PROSITE" id="PS50110"/>
    </source>
</evidence>
<evidence type="ECO:0000256" key="5">
    <source>
        <dbReference type="ARBA" id="ARBA00023163"/>
    </source>
</evidence>
<evidence type="ECO:0000256" key="1">
    <source>
        <dbReference type="ARBA" id="ARBA00022553"/>
    </source>
</evidence>
<dbReference type="CDD" id="cd00383">
    <property type="entry name" value="trans_reg_C"/>
    <property type="match status" value="1"/>
</dbReference>
<dbReference type="PROSITE" id="PS50110">
    <property type="entry name" value="RESPONSE_REGULATORY"/>
    <property type="match status" value="1"/>
</dbReference>
<dbReference type="InterPro" id="IPR016032">
    <property type="entry name" value="Sig_transdc_resp-reg_C-effctor"/>
</dbReference>
<dbReference type="PANTHER" id="PTHR48111:SF22">
    <property type="entry name" value="REGULATOR OF RPOS"/>
    <property type="match status" value="1"/>
</dbReference>
<dbReference type="SUPFAM" id="SSF52172">
    <property type="entry name" value="CheY-like"/>
    <property type="match status" value="1"/>
</dbReference>
<protein>
    <submittedName>
        <fullName evidence="10">Response regulator transcription factor</fullName>
    </submittedName>
</protein>
<dbReference type="RefSeq" id="WP_205459572.1">
    <property type="nucleotide sequence ID" value="NZ_JAFHKK010000022.1"/>
</dbReference>
<dbReference type="PANTHER" id="PTHR48111">
    <property type="entry name" value="REGULATOR OF RPOS"/>
    <property type="match status" value="1"/>
</dbReference>
<keyword evidence="1 6" id="KW-0597">Phosphoprotein</keyword>
<dbReference type="CDD" id="cd19935">
    <property type="entry name" value="REC_OmpR_CusR-like"/>
    <property type="match status" value="1"/>
</dbReference>
<reference evidence="10 11" key="2">
    <citation type="submission" date="2021-02" db="EMBL/GenBank/DDBJ databases">
        <title>Sulfurospirillum tamanensis sp. nov.</title>
        <authorList>
            <person name="Frolova A."/>
            <person name="Merkel A."/>
            <person name="Slobodkin A."/>
        </authorList>
    </citation>
    <scope>NUCLEOTIDE SEQUENCE [LARGE SCALE GENOMIC DNA]</scope>
    <source>
        <strain evidence="10 11">T05b</strain>
    </source>
</reference>
<proteinExistence type="predicted"/>
<evidence type="ECO:0000256" key="4">
    <source>
        <dbReference type="ARBA" id="ARBA00023125"/>
    </source>
</evidence>
<dbReference type="Proteomes" id="UP000703590">
    <property type="component" value="Unassembled WGS sequence"/>
</dbReference>
<keyword evidence="5" id="KW-0804">Transcription</keyword>
<gene>
    <name evidence="10" type="ORF">JWV37_09555</name>
</gene>
<dbReference type="PROSITE" id="PS51755">
    <property type="entry name" value="OMPR_PHOB"/>
    <property type="match status" value="1"/>
</dbReference>
<name>A0ABS2WU47_9BACT</name>
<dbReference type="Gene3D" id="1.10.10.10">
    <property type="entry name" value="Winged helix-like DNA-binding domain superfamily/Winged helix DNA-binding domain"/>
    <property type="match status" value="1"/>
</dbReference>
<dbReference type="InterPro" id="IPR039420">
    <property type="entry name" value="WalR-like"/>
</dbReference>
<organism evidence="10 11">
    <name type="scientific">Sulfurospirillum tamanense</name>
    <dbReference type="NCBI Taxonomy" id="2813362"/>
    <lineage>
        <taxon>Bacteria</taxon>
        <taxon>Pseudomonadati</taxon>
        <taxon>Campylobacterota</taxon>
        <taxon>Epsilonproteobacteria</taxon>
        <taxon>Campylobacterales</taxon>
        <taxon>Sulfurospirillaceae</taxon>
        <taxon>Sulfurospirillum</taxon>
    </lineage>
</organism>
<reference evidence="10 11" key="3">
    <citation type="submission" date="2021-02" db="EMBL/GenBank/DDBJ databases">
        <authorList>
            <person name="Merkel A.Y."/>
        </authorList>
    </citation>
    <scope>NUCLEOTIDE SEQUENCE [LARGE SCALE GENOMIC DNA]</scope>
    <source>
        <strain evidence="10 11">T05b</strain>
    </source>
</reference>
<dbReference type="InterPro" id="IPR001789">
    <property type="entry name" value="Sig_transdc_resp-reg_receiver"/>
</dbReference>
<sequence length="223" mass="25317">MKLLLIEDDIKILSFVKKGLEEEGFLVDTAQDGSSGFYLASEFPYDALVVDWMLPGIQGDQLCMRLRAKKITTPVLMLTAKNTLEEKVHGLNCGADDYLCKPFEFAELVARLNALLRRTSYHFDETITLDTLKITVPKRHVSRSNRLINLTSKEFDMLMLLLLNKGSVLTHTQLQEKIWGISESTSSNVINVFIHHLRQKIDTEGEKKLIKTVRGSGYKIDDT</sequence>
<evidence type="ECO:0000256" key="7">
    <source>
        <dbReference type="PROSITE-ProRule" id="PRU01091"/>
    </source>
</evidence>
<evidence type="ECO:0000313" key="10">
    <source>
        <dbReference type="EMBL" id="MBN2965025.1"/>
    </source>
</evidence>
<keyword evidence="2" id="KW-0902">Two-component regulatory system</keyword>
<dbReference type="InterPro" id="IPR011006">
    <property type="entry name" value="CheY-like_superfamily"/>
</dbReference>
<evidence type="ECO:0000259" key="9">
    <source>
        <dbReference type="PROSITE" id="PS51755"/>
    </source>
</evidence>
<dbReference type="SUPFAM" id="SSF46894">
    <property type="entry name" value="C-terminal effector domain of the bipartite response regulators"/>
    <property type="match status" value="1"/>
</dbReference>
<feature type="DNA-binding region" description="OmpR/PhoB-type" evidence="7">
    <location>
        <begin position="124"/>
        <end position="222"/>
    </location>
</feature>
<keyword evidence="3" id="KW-0805">Transcription regulation</keyword>
<evidence type="ECO:0000256" key="2">
    <source>
        <dbReference type="ARBA" id="ARBA00023012"/>
    </source>
</evidence>
<feature type="modified residue" description="4-aspartylphosphate" evidence="6">
    <location>
        <position position="51"/>
    </location>
</feature>
<dbReference type="SMART" id="SM00448">
    <property type="entry name" value="REC"/>
    <property type="match status" value="1"/>
</dbReference>
<keyword evidence="4 7" id="KW-0238">DNA-binding</keyword>
<accession>A0ABS2WU47</accession>
<dbReference type="SMART" id="SM00862">
    <property type="entry name" value="Trans_reg_C"/>
    <property type="match status" value="1"/>
</dbReference>
<dbReference type="InterPro" id="IPR001867">
    <property type="entry name" value="OmpR/PhoB-type_DNA-bd"/>
</dbReference>
<keyword evidence="11" id="KW-1185">Reference proteome</keyword>
<dbReference type="Pfam" id="PF00072">
    <property type="entry name" value="Response_reg"/>
    <property type="match status" value="1"/>
</dbReference>
<dbReference type="Gene3D" id="3.40.50.2300">
    <property type="match status" value="1"/>
</dbReference>
<reference evidence="11" key="1">
    <citation type="submission" date="2021-02" db="EMBL/GenBank/DDBJ databases">
        <title>Sulfurospirillum tamanensis sp. nov.</title>
        <authorList>
            <person name="Merkel A.Y."/>
        </authorList>
    </citation>
    <scope>NUCLEOTIDE SEQUENCE [LARGE SCALE GENOMIC DNA]</scope>
    <source>
        <strain evidence="11">T05b</strain>
    </source>
</reference>
<dbReference type="EMBL" id="JAFHKK010000022">
    <property type="protein sequence ID" value="MBN2965025.1"/>
    <property type="molecule type" value="Genomic_DNA"/>
</dbReference>
<feature type="domain" description="Response regulatory" evidence="8">
    <location>
        <begin position="2"/>
        <end position="116"/>
    </location>
</feature>
<dbReference type="InterPro" id="IPR036388">
    <property type="entry name" value="WH-like_DNA-bd_sf"/>
</dbReference>
<evidence type="ECO:0000313" key="11">
    <source>
        <dbReference type="Proteomes" id="UP000703590"/>
    </source>
</evidence>